<dbReference type="SUPFAM" id="SSF52821">
    <property type="entry name" value="Rhodanese/Cell cycle control phosphatase"/>
    <property type="match status" value="1"/>
</dbReference>
<sequence length="106" mass="11407">MINILKQLFGFAPKTDYTDLVKQGAIILDVRSKGEYAGGHIKGSLNIPVDILSNNLAQLKDKNKTIITCCASGMRSASAKSILKSNGYSQVYNGGGWSSLQNKISK</sequence>
<name>A0A1H5V6I9_9FLAO</name>
<organism evidence="2 3">
    <name type="scientific">Flavobacterium urumqiense</name>
    <dbReference type="NCBI Taxonomy" id="935224"/>
    <lineage>
        <taxon>Bacteria</taxon>
        <taxon>Pseudomonadati</taxon>
        <taxon>Bacteroidota</taxon>
        <taxon>Flavobacteriia</taxon>
        <taxon>Flavobacteriales</taxon>
        <taxon>Flavobacteriaceae</taxon>
        <taxon>Flavobacterium</taxon>
    </lineage>
</organism>
<dbReference type="PROSITE" id="PS50206">
    <property type="entry name" value="RHODANESE_3"/>
    <property type="match status" value="1"/>
</dbReference>
<reference evidence="3" key="1">
    <citation type="submission" date="2016-10" db="EMBL/GenBank/DDBJ databases">
        <authorList>
            <person name="Varghese N."/>
            <person name="Submissions S."/>
        </authorList>
    </citation>
    <scope>NUCLEOTIDE SEQUENCE [LARGE SCALE GENOMIC DNA]</scope>
    <source>
        <strain evidence="3">CGMCC 1.9230</strain>
    </source>
</reference>
<dbReference type="CDD" id="cd00158">
    <property type="entry name" value="RHOD"/>
    <property type="match status" value="1"/>
</dbReference>
<dbReference type="Proteomes" id="UP000236737">
    <property type="component" value="Unassembled WGS sequence"/>
</dbReference>
<dbReference type="PANTHER" id="PTHR43031:SF1">
    <property type="entry name" value="PYRIDINE NUCLEOTIDE-DISULPHIDE OXIDOREDUCTASE"/>
    <property type="match status" value="1"/>
</dbReference>
<dbReference type="SMART" id="SM00450">
    <property type="entry name" value="RHOD"/>
    <property type="match status" value="1"/>
</dbReference>
<feature type="domain" description="Rhodanese" evidence="1">
    <location>
        <begin position="21"/>
        <end position="105"/>
    </location>
</feature>
<dbReference type="Pfam" id="PF00581">
    <property type="entry name" value="Rhodanese"/>
    <property type="match status" value="1"/>
</dbReference>
<dbReference type="InterPro" id="IPR050229">
    <property type="entry name" value="GlpE_sulfurtransferase"/>
</dbReference>
<gene>
    <name evidence="2" type="ORF">SAMN04488130_10387</name>
</gene>
<dbReference type="EMBL" id="FNVP01000003">
    <property type="protein sequence ID" value="SEF82939.1"/>
    <property type="molecule type" value="Genomic_DNA"/>
</dbReference>
<dbReference type="InterPro" id="IPR001763">
    <property type="entry name" value="Rhodanese-like_dom"/>
</dbReference>
<proteinExistence type="predicted"/>
<evidence type="ECO:0000313" key="3">
    <source>
        <dbReference type="Proteomes" id="UP000236737"/>
    </source>
</evidence>
<dbReference type="OrthoDB" id="9800872at2"/>
<dbReference type="AlphaFoldDB" id="A0A1H5V6I9"/>
<dbReference type="PANTHER" id="PTHR43031">
    <property type="entry name" value="FAD-DEPENDENT OXIDOREDUCTASE"/>
    <property type="match status" value="1"/>
</dbReference>
<evidence type="ECO:0000259" key="1">
    <source>
        <dbReference type="PROSITE" id="PS50206"/>
    </source>
</evidence>
<dbReference type="Gene3D" id="3.40.250.10">
    <property type="entry name" value="Rhodanese-like domain"/>
    <property type="match status" value="1"/>
</dbReference>
<accession>A0A1H5V6I9</accession>
<dbReference type="RefSeq" id="WP_103999181.1">
    <property type="nucleotide sequence ID" value="NZ_FNVP01000003.1"/>
</dbReference>
<evidence type="ECO:0000313" key="2">
    <source>
        <dbReference type="EMBL" id="SEF82939.1"/>
    </source>
</evidence>
<keyword evidence="3" id="KW-1185">Reference proteome</keyword>
<dbReference type="InterPro" id="IPR036873">
    <property type="entry name" value="Rhodanese-like_dom_sf"/>
</dbReference>
<protein>
    <submittedName>
        <fullName evidence="2">Rhodanese-like domain-containing protein</fullName>
    </submittedName>
</protein>